<evidence type="ECO:0000313" key="2">
    <source>
        <dbReference type="Proteomes" id="UP000706525"/>
    </source>
</evidence>
<keyword evidence="2" id="KW-1185">Reference proteome</keyword>
<protein>
    <submittedName>
        <fullName evidence="1">Uncharacterized protein</fullName>
    </submittedName>
</protein>
<accession>A0ABM8XC72</accession>
<dbReference type="EMBL" id="CAJZAG010000007">
    <property type="protein sequence ID" value="CAG9177659.1"/>
    <property type="molecule type" value="Genomic_DNA"/>
</dbReference>
<gene>
    <name evidence="1" type="ORF">LMG32289_03868</name>
</gene>
<evidence type="ECO:0000313" key="1">
    <source>
        <dbReference type="EMBL" id="CAG9177659.1"/>
    </source>
</evidence>
<dbReference type="Proteomes" id="UP000706525">
    <property type="component" value="Unassembled WGS sequence"/>
</dbReference>
<comment type="caution">
    <text evidence="1">The sequence shown here is derived from an EMBL/GenBank/DDBJ whole genome shotgun (WGS) entry which is preliminary data.</text>
</comment>
<proteinExistence type="predicted"/>
<dbReference type="RefSeq" id="WP_223991163.1">
    <property type="nucleotide sequence ID" value="NZ_CAJZAG010000007.1"/>
</dbReference>
<reference evidence="1 2" key="1">
    <citation type="submission" date="2021-08" db="EMBL/GenBank/DDBJ databases">
        <authorList>
            <person name="Peeters C."/>
        </authorList>
    </citation>
    <scope>NUCLEOTIDE SEQUENCE [LARGE SCALE GENOMIC DNA]</scope>
    <source>
        <strain evidence="1 2">LMG 32289</strain>
    </source>
</reference>
<sequence>MMAQSTVHLGPAAAAPNAANQAKPRFMRVGATQLRTIVQRGSPMFKEGAWPSPEACLLAAVVEQWLFDVVQEARRQMADDAHLYVSAQVRTLYGFERVSVQAVASAIGIEPVWLDRILDALELSFIPIAQETRQ</sequence>
<organism evidence="1 2">
    <name type="scientific">Cupriavidus pampae</name>
    <dbReference type="NCBI Taxonomy" id="659251"/>
    <lineage>
        <taxon>Bacteria</taxon>
        <taxon>Pseudomonadati</taxon>
        <taxon>Pseudomonadota</taxon>
        <taxon>Betaproteobacteria</taxon>
        <taxon>Burkholderiales</taxon>
        <taxon>Burkholderiaceae</taxon>
        <taxon>Cupriavidus</taxon>
    </lineage>
</organism>
<name>A0ABM8XC72_9BURK</name>